<dbReference type="Proteomes" id="UP000054630">
    <property type="component" value="Unassembled WGS sequence"/>
</dbReference>
<proteinExistence type="predicted"/>
<organism evidence="1 2">
    <name type="scientific">Trichinella nelsoni</name>
    <dbReference type="NCBI Taxonomy" id="6336"/>
    <lineage>
        <taxon>Eukaryota</taxon>
        <taxon>Metazoa</taxon>
        <taxon>Ecdysozoa</taxon>
        <taxon>Nematoda</taxon>
        <taxon>Enoplea</taxon>
        <taxon>Dorylaimia</taxon>
        <taxon>Trichinellida</taxon>
        <taxon>Trichinellidae</taxon>
        <taxon>Trichinella</taxon>
    </lineage>
</organism>
<gene>
    <name evidence="1" type="ORF">T07_6514</name>
</gene>
<reference evidence="1 2" key="1">
    <citation type="submission" date="2015-01" db="EMBL/GenBank/DDBJ databases">
        <title>Evolution of Trichinella species and genotypes.</title>
        <authorList>
            <person name="Korhonen P.K."/>
            <person name="Edoardo P."/>
            <person name="Giuseppe L.R."/>
            <person name="Gasser R.B."/>
        </authorList>
    </citation>
    <scope>NUCLEOTIDE SEQUENCE [LARGE SCALE GENOMIC DNA]</scope>
    <source>
        <strain evidence="1">ISS37</strain>
    </source>
</reference>
<protein>
    <submittedName>
        <fullName evidence="1">Uncharacterized protein</fullName>
    </submittedName>
</protein>
<keyword evidence="2" id="KW-1185">Reference proteome</keyword>
<evidence type="ECO:0000313" key="1">
    <source>
        <dbReference type="EMBL" id="KRX13730.1"/>
    </source>
</evidence>
<evidence type="ECO:0000313" key="2">
    <source>
        <dbReference type="Proteomes" id="UP000054630"/>
    </source>
</evidence>
<dbReference type="AlphaFoldDB" id="A0A0V0RH00"/>
<name>A0A0V0RH00_9BILA</name>
<comment type="caution">
    <text evidence="1">The sequence shown here is derived from an EMBL/GenBank/DDBJ whole genome shotgun (WGS) entry which is preliminary data.</text>
</comment>
<sequence>MHYAYGRKNAATERRPGNLLESYGRFLTWGGYDDVQLLVARGVVNRHGCCETAAKQVYNADCQQKPPNHIEVGLLAQKVKNVEWRKSTSFRYVAKNSSHH</sequence>
<dbReference type="EMBL" id="JYDL01000186">
    <property type="protein sequence ID" value="KRX13730.1"/>
    <property type="molecule type" value="Genomic_DNA"/>
</dbReference>
<accession>A0A0V0RH00</accession>